<dbReference type="InterPro" id="IPR001128">
    <property type="entry name" value="Cyt_P450"/>
</dbReference>
<feature type="compositionally biased region" description="Low complexity" evidence="21">
    <location>
        <begin position="628"/>
        <end position="642"/>
    </location>
</feature>
<evidence type="ECO:0000256" key="13">
    <source>
        <dbReference type="ARBA" id="ARBA00023033"/>
    </source>
</evidence>
<feature type="region of interest" description="Disordered" evidence="21">
    <location>
        <begin position="623"/>
        <end position="656"/>
    </location>
</feature>
<keyword evidence="15" id="KW-0501">Molybdenum cofactor biosynthesis</keyword>
<comment type="similarity">
    <text evidence="5">Belongs to the cytochrome P450 family.</text>
</comment>
<dbReference type="EC" id="1.14.14.130" evidence="18"/>
<gene>
    <name evidence="23" type="ORF">DCAF_LOCUS21415</name>
</gene>
<keyword evidence="7 20" id="KW-0349">Heme</keyword>
<dbReference type="GO" id="GO:0006629">
    <property type="term" value="P:lipid metabolic process"/>
    <property type="evidence" value="ECO:0007669"/>
    <property type="project" value="UniProtKB-ARBA"/>
</dbReference>
<dbReference type="PANTHER" id="PTHR47944">
    <property type="entry name" value="CYTOCHROME P450 98A9"/>
    <property type="match status" value="1"/>
</dbReference>
<comment type="pathway">
    <text evidence="4">Cofactor biosynthesis; molybdopterin biosynthesis.</text>
</comment>
<dbReference type="GO" id="GO:0004497">
    <property type="term" value="F:monooxygenase activity"/>
    <property type="evidence" value="ECO:0007669"/>
    <property type="project" value="UniProtKB-KW"/>
</dbReference>
<evidence type="ECO:0000313" key="24">
    <source>
        <dbReference type="Proteomes" id="UP001314170"/>
    </source>
</evidence>
<dbReference type="PRINTS" id="PR00463">
    <property type="entry name" value="EP450I"/>
</dbReference>
<evidence type="ECO:0000256" key="9">
    <source>
        <dbReference type="ARBA" id="ARBA00022723"/>
    </source>
</evidence>
<keyword evidence="16" id="KW-0456">Lyase</keyword>
<dbReference type="CDD" id="cd01420">
    <property type="entry name" value="MoaC_PE"/>
    <property type="match status" value="1"/>
</dbReference>
<dbReference type="GO" id="GO:0006777">
    <property type="term" value="P:Mo-molybdopterin cofactor biosynthetic process"/>
    <property type="evidence" value="ECO:0007669"/>
    <property type="project" value="UniProtKB-KW"/>
</dbReference>
<evidence type="ECO:0000256" key="18">
    <source>
        <dbReference type="ARBA" id="ARBA00066339"/>
    </source>
</evidence>
<evidence type="ECO:0000256" key="14">
    <source>
        <dbReference type="ARBA" id="ARBA00023136"/>
    </source>
</evidence>
<dbReference type="GO" id="GO:0010584">
    <property type="term" value="P:pollen exine formation"/>
    <property type="evidence" value="ECO:0007669"/>
    <property type="project" value="UniProtKB-ARBA"/>
</dbReference>
<dbReference type="InterPro" id="IPR036396">
    <property type="entry name" value="Cyt_P450_sf"/>
</dbReference>
<evidence type="ECO:0000256" key="19">
    <source>
        <dbReference type="ARBA" id="ARBA00070052"/>
    </source>
</evidence>
<evidence type="ECO:0000256" key="12">
    <source>
        <dbReference type="ARBA" id="ARBA00023004"/>
    </source>
</evidence>
<dbReference type="PANTHER" id="PTHR47944:SF16">
    <property type="entry name" value="CYTOCHROME P450 FAMILY 1 SUBFAMILY A POLYPEPTIDE 1"/>
    <property type="match status" value="1"/>
</dbReference>
<evidence type="ECO:0000256" key="21">
    <source>
        <dbReference type="SAM" id="MobiDB-lite"/>
    </source>
</evidence>
<dbReference type="CDD" id="cd20618">
    <property type="entry name" value="CYP71_clan"/>
    <property type="match status" value="1"/>
</dbReference>
<evidence type="ECO:0000256" key="15">
    <source>
        <dbReference type="ARBA" id="ARBA00023150"/>
    </source>
</evidence>
<organism evidence="23 24">
    <name type="scientific">Dovyalis caffra</name>
    <dbReference type="NCBI Taxonomy" id="77055"/>
    <lineage>
        <taxon>Eukaryota</taxon>
        <taxon>Viridiplantae</taxon>
        <taxon>Streptophyta</taxon>
        <taxon>Embryophyta</taxon>
        <taxon>Tracheophyta</taxon>
        <taxon>Spermatophyta</taxon>
        <taxon>Magnoliopsida</taxon>
        <taxon>eudicotyledons</taxon>
        <taxon>Gunneridae</taxon>
        <taxon>Pentapetalae</taxon>
        <taxon>rosids</taxon>
        <taxon>fabids</taxon>
        <taxon>Malpighiales</taxon>
        <taxon>Salicaceae</taxon>
        <taxon>Flacourtieae</taxon>
        <taxon>Dovyalis</taxon>
    </lineage>
</organism>
<dbReference type="PRINTS" id="PR00385">
    <property type="entry name" value="P450"/>
</dbReference>
<evidence type="ECO:0000256" key="4">
    <source>
        <dbReference type="ARBA" id="ARBA00005046"/>
    </source>
</evidence>
<comment type="catalytic activity">
    <reaction evidence="1">
        <text>(8S)-3',8-cyclo-7,8-dihydroguanosine 5'-triphosphate = cyclic pyranopterin phosphate + diphosphate</text>
        <dbReference type="Rhea" id="RHEA:49580"/>
        <dbReference type="ChEBI" id="CHEBI:33019"/>
        <dbReference type="ChEBI" id="CHEBI:59648"/>
        <dbReference type="ChEBI" id="CHEBI:131766"/>
        <dbReference type="EC" id="4.6.1.17"/>
    </reaction>
</comment>
<dbReference type="SUPFAM" id="SSF48264">
    <property type="entry name" value="Cytochrome P450"/>
    <property type="match status" value="1"/>
</dbReference>
<dbReference type="InterPro" id="IPR036522">
    <property type="entry name" value="MoaC_sf"/>
</dbReference>
<evidence type="ECO:0000256" key="16">
    <source>
        <dbReference type="ARBA" id="ARBA00023239"/>
    </source>
</evidence>
<evidence type="ECO:0000256" key="17">
    <source>
        <dbReference type="ARBA" id="ARBA00051873"/>
    </source>
</evidence>
<evidence type="ECO:0000256" key="7">
    <source>
        <dbReference type="ARBA" id="ARBA00022617"/>
    </source>
</evidence>
<sequence length="809" mass="90616">MDLLATFCSILLFVAIVANVVLQWGNLKSRHKSKRLPPGPPRLPVFGNLLQLGQQPHRDLASLCDKYGPLVYLRLGRVDAITTNDPEIIREILVRQDEVFASRPRTLAAVHLAYGCGDVALAPLGPRWKRMRRICMEQLLTTKRLESFANHRADEAQHLVQDVWALAQTGKPVNLREVLGAFSMNNVTRMLLGKQYFGAESAGPQEAMEFMHITHELFWLLGVIYLGDYLPFWRWIDPYGCEKKMREVEKRVDDFHNKIIEGHRKKRQVKGKETRVEVKDMDFVDVLLSLPGENGKEHMDDVEIKALIQDMIAAATDTSAVTNEWAMAEVIKHPRVLRKIQEELDSVVGPNRMVAESDLPHLNYLRCVVRETFRMHPAGPLLIPHESLRATTINGYHIPAKTRVFINTHGLGRNTKIWADVEEFRPERHWLADGSRVEISHGADFKILPFSAGKRKCPGAPLGVTLVLMALARLFHCFDWTPPEGLRPEDIDTAEVYGMTMPKAKPLLSMARPRLAEHILFRNAKAEFHVKDARLVETMSYIDVLALFMEDQNWALFVMFLRRAAVALPQSRRLFSTNRTYDISSFIAEMNKEMESVFGECPPSELAGSINCNLAVEESPLKPHGLASSNSESFSRSQESQSATQKMNQNPAGLTHIGSAGEAQMVDVSPKENTNRTAVASCKVILGKKVFDMVLANQMAKGDVLTVAKIAGINGAKHTSTLIPLCHNIMLNHVRVDLVLNPDDHSVKIEGEAASSGKTGVEMEAMTAVTVTGLTVYDMCKAASKEIQMTYVRLERKTGGKSGNWSREE</sequence>
<keyword evidence="9 20" id="KW-0479">Metal-binding</keyword>
<evidence type="ECO:0000313" key="23">
    <source>
        <dbReference type="EMBL" id="CAK7348710.1"/>
    </source>
</evidence>
<dbReference type="GO" id="GO:0061799">
    <property type="term" value="F:cyclic pyranopterin monophosphate synthase activity"/>
    <property type="evidence" value="ECO:0007669"/>
    <property type="project" value="UniProtKB-EC"/>
</dbReference>
<dbReference type="Proteomes" id="UP001314170">
    <property type="component" value="Unassembled WGS sequence"/>
</dbReference>
<keyword evidence="13" id="KW-0503">Monooxygenase</keyword>
<dbReference type="NCBIfam" id="NF006870">
    <property type="entry name" value="PRK09364.1"/>
    <property type="match status" value="1"/>
</dbReference>
<dbReference type="Pfam" id="PF00067">
    <property type="entry name" value="p450"/>
    <property type="match status" value="1"/>
</dbReference>
<feature type="binding site" description="axial binding residue" evidence="20">
    <location>
        <position position="457"/>
    </location>
    <ligand>
        <name>heme</name>
        <dbReference type="ChEBI" id="CHEBI:30413"/>
    </ligand>
    <ligandPart>
        <name>Fe</name>
        <dbReference type="ChEBI" id="CHEBI:18248"/>
    </ligandPart>
</feature>
<dbReference type="EMBL" id="CAWUPB010001173">
    <property type="protein sequence ID" value="CAK7348710.1"/>
    <property type="molecule type" value="Genomic_DNA"/>
</dbReference>
<dbReference type="InterPro" id="IPR017972">
    <property type="entry name" value="Cyt_P450_CS"/>
</dbReference>
<evidence type="ECO:0000256" key="20">
    <source>
        <dbReference type="PIRSR" id="PIRSR602401-1"/>
    </source>
</evidence>
<evidence type="ECO:0000256" key="10">
    <source>
        <dbReference type="ARBA" id="ARBA00022989"/>
    </source>
</evidence>
<feature type="domain" description="Molybdopterin cofactor biosynthesis C (MoaC)" evidence="22">
    <location>
        <begin position="665"/>
        <end position="800"/>
    </location>
</feature>
<dbReference type="Gene3D" id="1.10.630.10">
    <property type="entry name" value="Cytochrome P450"/>
    <property type="match status" value="1"/>
</dbReference>
<dbReference type="AlphaFoldDB" id="A0AAV1SDW0"/>
<dbReference type="InterPro" id="IPR023045">
    <property type="entry name" value="MoaC"/>
</dbReference>
<feature type="compositionally biased region" description="Polar residues" evidence="21">
    <location>
        <begin position="643"/>
        <end position="652"/>
    </location>
</feature>
<keyword evidence="24" id="KW-1185">Reference proteome</keyword>
<keyword evidence="10" id="KW-1133">Transmembrane helix</keyword>
<evidence type="ECO:0000256" key="5">
    <source>
        <dbReference type="ARBA" id="ARBA00010617"/>
    </source>
</evidence>
<keyword evidence="14" id="KW-0472">Membrane</keyword>
<proteinExistence type="inferred from homology"/>
<dbReference type="EC" id="4.6.1.17" evidence="6"/>
<evidence type="ECO:0000256" key="11">
    <source>
        <dbReference type="ARBA" id="ARBA00023002"/>
    </source>
</evidence>
<evidence type="ECO:0000256" key="2">
    <source>
        <dbReference type="ARBA" id="ARBA00001971"/>
    </source>
</evidence>
<dbReference type="GO" id="GO:0005506">
    <property type="term" value="F:iron ion binding"/>
    <property type="evidence" value="ECO:0007669"/>
    <property type="project" value="InterPro"/>
</dbReference>
<dbReference type="GO" id="GO:0016020">
    <property type="term" value="C:membrane"/>
    <property type="evidence" value="ECO:0007669"/>
    <property type="project" value="UniProtKB-SubCell"/>
</dbReference>
<comment type="catalytic activity">
    <reaction evidence="17">
        <text>dodecanoate + reduced [NADPH--hemoprotein reductase] + O2 = 7-hydroxydodecanoate + oxidized [NADPH--hemoprotein reductase] + H2O + H(+)</text>
        <dbReference type="Rhea" id="RHEA:45084"/>
        <dbReference type="Rhea" id="RHEA-COMP:11964"/>
        <dbReference type="Rhea" id="RHEA-COMP:11965"/>
        <dbReference type="ChEBI" id="CHEBI:15377"/>
        <dbReference type="ChEBI" id="CHEBI:15378"/>
        <dbReference type="ChEBI" id="CHEBI:15379"/>
        <dbReference type="ChEBI" id="CHEBI:18262"/>
        <dbReference type="ChEBI" id="CHEBI:57618"/>
        <dbReference type="ChEBI" id="CHEBI:58210"/>
        <dbReference type="ChEBI" id="CHEBI:84921"/>
        <dbReference type="EC" id="1.14.14.130"/>
    </reaction>
</comment>
<comment type="subcellular location">
    <subcellularLocation>
        <location evidence="3">Membrane</location>
        <topology evidence="3">Single-pass membrane protein</topology>
    </subcellularLocation>
</comment>
<dbReference type="PROSITE" id="PS00086">
    <property type="entry name" value="CYTOCHROME_P450"/>
    <property type="match status" value="1"/>
</dbReference>
<dbReference type="InterPro" id="IPR002820">
    <property type="entry name" value="Mopterin_CF_biosynth-C_dom"/>
</dbReference>
<dbReference type="GO" id="GO:0016705">
    <property type="term" value="F:oxidoreductase activity, acting on paired donors, with incorporation or reduction of molecular oxygen"/>
    <property type="evidence" value="ECO:0007669"/>
    <property type="project" value="InterPro"/>
</dbReference>
<evidence type="ECO:0000256" key="8">
    <source>
        <dbReference type="ARBA" id="ARBA00022692"/>
    </source>
</evidence>
<dbReference type="GO" id="GO:0020037">
    <property type="term" value="F:heme binding"/>
    <property type="evidence" value="ECO:0007669"/>
    <property type="project" value="InterPro"/>
</dbReference>
<name>A0AAV1SDW0_9ROSI</name>
<keyword evidence="11" id="KW-0560">Oxidoreductase</keyword>
<dbReference type="FunFam" id="1.10.630.10:FF:000071">
    <property type="entry name" value="Cytochrome P450 703A2"/>
    <property type="match status" value="1"/>
</dbReference>
<keyword evidence="8" id="KW-0812">Transmembrane</keyword>
<evidence type="ECO:0000256" key="1">
    <source>
        <dbReference type="ARBA" id="ARBA00001637"/>
    </source>
</evidence>
<evidence type="ECO:0000259" key="22">
    <source>
        <dbReference type="Pfam" id="PF01967"/>
    </source>
</evidence>
<dbReference type="NCBIfam" id="TIGR00581">
    <property type="entry name" value="moaC"/>
    <property type="match status" value="1"/>
</dbReference>
<keyword evidence="12 20" id="KW-0408">Iron</keyword>
<reference evidence="23 24" key="1">
    <citation type="submission" date="2024-01" db="EMBL/GenBank/DDBJ databases">
        <authorList>
            <person name="Waweru B."/>
        </authorList>
    </citation>
    <scope>NUCLEOTIDE SEQUENCE [LARGE SCALE GENOMIC DNA]</scope>
</reference>
<comment type="caution">
    <text evidence="23">The sequence shown here is derived from an EMBL/GenBank/DDBJ whole genome shotgun (WGS) entry which is preliminary data.</text>
</comment>
<dbReference type="SUPFAM" id="SSF55040">
    <property type="entry name" value="Molybdenum cofactor biosynthesis protein C, MoaC"/>
    <property type="match status" value="1"/>
</dbReference>
<dbReference type="Gene3D" id="3.30.70.640">
    <property type="entry name" value="Molybdopterin cofactor biosynthesis C (MoaC) domain"/>
    <property type="match status" value="1"/>
</dbReference>
<dbReference type="HAMAP" id="MF_01224_B">
    <property type="entry name" value="MoaC_B"/>
    <property type="match status" value="1"/>
</dbReference>
<evidence type="ECO:0000256" key="6">
    <source>
        <dbReference type="ARBA" id="ARBA00012575"/>
    </source>
</evidence>
<protein>
    <recommendedName>
        <fullName evidence="19">Cytochrome P450 703A2</fullName>
        <ecNumber evidence="18">1.14.14.130</ecNumber>
        <ecNumber evidence="6">4.6.1.17</ecNumber>
    </recommendedName>
</protein>
<comment type="cofactor">
    <cofactor evidence="2 20">
        <name>heme</name>
        <dbReference type="ChEBI" id="CHEBI:30413"/>
    </cofactor>
</comment>
<accession>A0AAV1SDW0</accession>
<evidence type="ECO:0000256" key="3">
    <source>
        <dbReference type="ARBA" id="ARBA00004167"/>
    </source>
</evidence>
<dbReference type="InterPro" id="IPR002401">
    <property type="entry name" value="Cyt_P450_E_grp-I"/>
</dbReference>
<dbReference type="InterPro" id="IPR047594">
    <property type="entry name" value="MoaC_bact/euk"/>
</dbReference>
<dbReference type="Pfam" id="PF01967">
    <property type="entry name" value="MoaC"/>
    <property type="match status" value="1"/>
</dbReference>